<dbReference type="SMART" id="SM00062">
    <property type="entry name" value="PBPb"/>
    <property type="match status" value="1"/>
</dbReference>
<comment type="subcellular location">
    <subcellularLocation>
        <location evidence="1">Periplasm</location>
    </subcellularLocation>
</comment>
<comment type="function">
    <text evidence="5">Part of a binding-protein-dependent transport system for aliphatic sulfonates. Putative binding protein.</text>
</comment>
<dbReference type="GO" id="GO:0042626">
    <property type="term" value="F:ATPase-coupled transmembrane transporter activity"/>
    <property type="evidence" value="ECO:0007669"/>
    <property type="project" value="InterPro"/>
</dbReference>
<dbReference type="GO" id="GO:0016020">
    <property type="term" value="C:membrane"/>
    <property type="evidence" value="ECO:0007669"/>
    <property type="project" value="InterPro"/>
</dbReference>
<evidence type="ECO:0000313" key="8">
    <source>
        <dbReference type="EMBL" id="SMF39190.1"/>
    </source>
</evidence>
<protein>
    <recommendedName>
        <fullName evidence="6">Putative aliphatic sulfonates-binding protein</fullName>
    </recommendedName>
</protein>
<dbReference type="EMBL" id="FXAH01000006">
    <property type="protein sequence ID" value="SMF39190.1"/>
    <property type="molecule type" value="Genomic_DNA"/>
</dbReference>
<dbReference type="SUPFAM" id="SSF53850">
    <property type="entry name" value="Periplasmic binding protein-like II"/>
    <property type="match status" value="1"/>
</dbReference>
<dbReference type="PROSITE" id="PS51318">
    <property type="entry name" value="TAT"/>
    <property type="match status" value="1"/>
</dbReference>
<dbReference type="STRING" id="28094.SAMN06295900_106220"/>
<dbReference type="GO" id="GO:0042597">
    <property type="term" value="C:periplasmic space"/>
    <property type="evidence" value="ECO:0007669"/>
    <property type="project" value="UniProtKB-SubCell"/>
</dbReference>
<organism evidence="8 9">
    <name type="scientific">Trinickia caryophylli</name>
    <name type="common">Paraburkholderia caryophylli</name>
    <dbReference type="NCBI Taxonomy" id="28094"/>
    <lineage>
        <taxon>Bacteria</taxon>
        <taxon>Pseudomonadati</taxon>
        <taxon>Pseudomonadota</taxon>
        <taxon>Betaproteobacteria</taxon>
        <taxon>Burkholderiales</taxon>
        <taxon>Burkholderiaceae</taxon>
        <taxon>Trinickia</taxon>
    </lineage>
</organism>
<name>A0A1X7ESJ7_TRICW</name>
<evidence type="ECO:0000256" key="3">
    <source>
        <dbReference type="ARBA" id="ARBA00022448"/>
    </source>
</evidence>
<dbReference type="NCBIfam" id="NF008588">
    <property type="entry name" value="PRK11553.1"/>
    <property type="match status" value="1"/>
</dbReference>
<sequence>MPFDFDFPRQEPARRRWLKTAVLGSATLAAAAGGLPFGGIARAAAAGGSALRIGYQKYGSLVLVKARGTLEKRLAGAGVTVSWLEFPAGPQLLEGLNAGAVDFGTVGETPPIFAQAAGVDFVYVANEPPAPTSEAIVVARDSPIRTVAGLRGKRVALNKGSNVHYLLVRALHRAGLAYTDIRPVYLAPADARAAFTQGSVDAWVIWDPYFAAIERQTGARILADGTGVVDNTQFYLASRRFAETQPKLVHAVIDALSEADAWARAYPAEVARELAPLVGLDAATVEVAARRASYGAQPVGATVLASQQAIADTFAELKLIPKQIAVKDAQWLA</sequence>
<dbReference type="RefSeq" id="WP_085227906.1">
    <property type="nucleotide sequence ID" value="NZ_BSQD01000006.1"/>
</dbReference>
<gene>
    <name evidence="8" type="ORF">SAMN06295900_106220</name>
</gene>
<evidence type="ECO:0000256" key="4">
    <source>
        <dbReference type="ARBA" id="ARBA00022729"/>
    </source>
</evidence>
<dbReference type="OrthoDB" id="286202at2"/>
<evidence type="ECO:0000256" key="6">
    <source>
        <dbReference type="ARBA" id="ARBA00070228"/>
    </source>
</evidence>
<dbReference type="CDD" id="cd13557">
    <property type="entry name" value="PBP2_SsuA"/>
    <property type="match status" value="1"/>
</dbReference>
<evidence type="ECO:0000259" key="7">
    <source>
        <dbReference type="SMART" id="SM00062"/>
    </source>
</evidence>
<evidence type="ECO:0000313" key="9">
    <source>
        <dbReference type="Proteomes" id="UP000192911"/>
    </source>
</evidence>
<keyword evidence="4" id="KW-0732">Signal</keyword>
<feature type="domain" description="Solute-binding protein family 3/N-terminal" evidence="7">
    <location>
        <begin position="50"/>
        <end position="273"/>
    </location>
</feature>
<dbReference type="InterPro" id="IPR006311">
    <property type="entry name" value="TAT_signal"/>
</dbReference>
<dbReference type="AlphaFoldDB" id="A0A1X7ESJ7"/>
<dbReference type="PANTHER" id="PTHR30024:SF42">
    <property type="entry name" value="ALIPHATIC SULFONATES-BINDING PROTEIN-RELATED"/>
    <property type="match status" value="1"/>
</dbReference>
<dbReference type="InterPro" id="IPR010067">
    <property type="entry name" value="ABC_SsuA_sub-bd"/>
</dbReference>
<dbReference type="InterPro" id="IPR001638">
    <property type="entry name" value="Solute-binding_3/MltF_N"/>
</dbReference>
<keyword evidence="9" id="KW-1185">Reference proteome</keyword>
<dbReference type="PANTHER" id="PTHR30024">
    <property type="entry name" value="ALIPHATIC SULFONATES-BINDING PROTEIN-RELATED"/>
    <property type="match status" value="1"/>
</dbReference>
<evidence type="ECO:0000256" key="2">
    <source>
        <dbReference type="ARBA" id="ARBA00010742"/>
    </source>
</evidence>
<dbReference type="InterPro" id="IPR015168">
    <property type="entry name" value="SsuA/THI5"/>
</dbReference>
<dbReference type="NCBIfam" id="TIGR01728">
    <property type="entry name" value="SsuA_fam"/>
    <property type="match status" value="1"/>
</dbReference>
<evidence type="ECO:0000256" key="1">
    <source>
        <dbReference type="ARBA" id="ARBA00004418"/>
    </source>
</evidence>
<dbReference type="Proteomes" id="UP000192911">
    <property type="component" value="Unassembled WGS sequence"/>
</dbReference>
<comment type="similarity">
    <text evidence="2">Belongs to the bacterial solute-binding protein SsuA/TauA family.</text>
</comment>
<reference evidence="9" key="1">
    <citation type="submission" date="2017-04" db="EMBL/GenBank/DDBJ databases">
        <authorList>
            <person name="Varghese N."/>
            <person name="Submissions S."/>
        </authorList>
    </citation>
    <scope>NUCLEOTIDE SEQUENCE [LARGE SCALE GENOMIC DNA]</scope>
    <source>
        <strain evidence="9">Ballard 720</strain>
    </source>
</reference>
<accession>A0A1X7ESJ7</accession>
<keyword evidence="3" id="KW-0813">Transport</keyword>
<dbReference type="FunFam" id="3.40.190.10:FF:000050">
    <property type="entry name" value="Sulfonate ABC transporter substrate-binding protein"/>
    <property type="match status" value="1"/>
</dbReference>
<dbReference type="GeneID" id="95550601"/>
<evidence type="ECO:0000256" key="5">
    <source>
        <dbReference type="ARBA" id="ARBA00055538"/>
    </source>
</evidence>
<dbReference type="Pfam" id="PF09084">
    <property type="entry name" value="NMT1"/>
    <property type="match status" value="1"/>
</dbReference>
<dbReference type="Gene3D" id="3.40.190.10">
    <property type="entry name" value="Periplasmic binding protein-like II"/>
    <property type="match status" value="2"/>
</dbReference>
<proteinExistence type="inferred from homology"/>